<evidence type="ECO:0000313" key="6">
    <source>
        <dbReference type="WBParaSite" id="HPBE_0001499601-mRNA-1"/>
    </source>
</evidence>
<dbReference type="WBParaSite" id="HPBE_0001499601-mRNA-1">
    <property type="protein sequence ID" value="HPBE_0001499601-mRNA-1"/>
    <property type="gene ID" value="HPBE_0001499601"/>
</dbReference>
<dbReference type="InterPro" id="IPR013087">
    <property type="entry name" value="Znf_C2H2_type"/>
</dbReference>
<organism evidence="4">
    <name type="scientific">Heligmosomoides polygyrus</name>
    <name type="common">Parasitic roundworm</name>
    <dbReference type="NCBI Taxonomy" id="6339"/>
    <lineage>
        <taxon>Eukaryota</taxon>
        <taxon>Metazoa</taxon>
        <taxon>Ecdysozoa</taxon>
        <taxon>Nematoda</taxon>
        <taxon>Chromadorea</taxon>
        <taxon>Rhabditida</taxon>
        <taxon>Rhabditina</taxon>
        <taxon>Rhabditomorpha</taxon>
        <taxon>Strongyloidea</taxon>
        <taxon>Heligmosomidae</taxon>
        <taxon>Heligmosomoides</taxon>
    </lineage>
</organism>
<evidence type="ECO:0000313" key="4">
    <source>
        <dbReference type="EMBL" id="VDP01483.1"/>
    </source>
</evidence>
<dbReference type="SUPFAM" id="SSF56219">
    <property type="entry name" value="DNase I-like"/>
    <property type="match status" value="1"/>
</dbReference>
<dbReference type="InterPro" id="IPR036691">
    <property type="entry name" value="Endo/exonu/phosph_ase_sf"/>
</dbReference>
<evidence type="ECO:0000256" key="2">
    <source>
        <dbReference type="SAM" id="MobiDB-lite"/>
    </source>
</evidence>
<evidence type="ECO:0000259" key="3">
    <source>
        <dbReference type="PROSITE" id="PS00028"/>
    </source>
</evidence>
<name>A0A3P8DZ26_HELPZ</name>
<dbReference type="SMART" id="SM00355">
    <property type="entry name" value="ZnF_C2H2"/>
    <property type="match status" value="2"/>
</dbReference>
<sequence length="659" mass="76025">MILDRDQKRCMYCPVCDMMLFSQEELVEHCRNDHDDELCVVETKTFSNIKECQNWKKSVERTHCTTWRINWRLKASGHETVDYRCSRVFSKKVKRNKKYTQYSSRFKVACCTSFLKEFILYDGTVVANYCLRHVSHDVPVLTVHMPEDAVDRKAKSVAPQLLAYALKDQISKKYVGAVRDAECPLCHSKMSNNEDLANHCYKDHEEKDCRVQTTVLLNEAAFKSWQARIEEEVGTSWVAICRTRSATYVATYYRCSSAGSYRIRSAVSQSNVAARYCTSFLEAFYVELEKFYKEDHTFYKVIVGDFNAKIGPRRSPEELHIGTHGLEWNEQGERLSEFIMSTKTIHGNSQFQKPPSLRWTWESPGGQFHNEIDHIIFNRKYCLTDVSVVPKFYTGSDHRLLRARFRFSRQGEKAEKFKKRSLPSREVPLFASRREGREVQEEESQNDHQLGSPLFAQERRPDHRLLRARFRFSRQGEKAEKFKKRSLPSREKYTANDGSILVKFCTKHIGHEVDVASLPLSKGDKNVILHHLQQGHTTWDTVIKIRQEFNSVPAAQLLEESSMFVDDCDNCSTSSGQDNVKDILPIDSMDSGDAAPDDVAGPKALEIPVSAESLIGCSMCVQLKERVSELEATVELLRRKLMEREDSQLFNGQMKKEQS</sequence>
<keyword evidence="1" id="KW-0175">Coiled coil</keyword>
<feature type="region of interest" description="Disordered" evidence="2">
    <location>
        <begin position="429"/>
        <end position="453"/>
    </location>
</feature>
<dbReference type="Proteomes" id="UP000050761">
    <property type="component" value="Unassembled WGS sequence"/>
</dbReference>
<dbReference type="InterPro" id="IPR052797">
    <property type="entry name" value="RegFact_GeneExpr_CellDeath"/>
</dbReference>
<evidence type="ECO:0000313" key="5">
    <source>
        <dbReference type="Proteomes" id="UP000050761"/>
    </source>
</evidence>
<feature type="coiled-coil region" evidence="1">
    <location>
        <begin position="620"/>
        <end position="647"/>
    </location>
</feature>
<dbReference type="OrthoDB" id="410104at2759"/>
<accession>A0A3P8DZ26</accession>
<gene>
    <name evidence="4" type="ORF">HPBE_LOCUS14997</name>
</gene>
<dbReference type="Gene3D" id="3.60.10.10">
    <property type="entry name" value="Endonuclease/exonuclease/phosphatase"/>
    <property type="match status" value="1"/>
</dbReference>
<dbReference type="PANTHER" id="PTHR33936">
    <property type="entry name" value="PROTEIN CBG17840"/>
    <property type="match status" value="1"/>
</dbReference>
<proteinExistence type="predicted"/>
<dbReference type="EMBL" id="UZAH01028645">
    <property type="protein sequence ID" value="VDP01483.1"/>
    <property type="molecule type" value="Genomic_DNA"/>
</dbReference>
<reference evidence="4 5" key="1">
    <citation type="submission" date="2018-11" db="EMBL/GenBank/DDBJ databases">
        <authorList>
            <consortium name="Pathogen Informatics"/>
        </authorList>
    </citation>
    <scope>NUCLEOTIDE SEQUENCE [LARGE SCALE GENOMIC DNA]</scope>
</reference>
<keyword evidence="5" id="KW-1185">Reference proteome</keyword>
<protein>
    <submittedName>
        <fullName evidence="6">C2H2-type domain-containing protein</fullName>
    </submittedName>
</protein>
<evidence type="ECO:0000256" key="1">
    <source>
        <dbReference type="SAM" id="Coils"/>
    </source>
</evidence>
<dbReference type="PROSITE" id="PS00028">
    <property type="entry name" value="ZINC_FINGER_C2H2_1"/>
    <property type="match status" value="1"/>
</dbReference>
<reference evidence="6" key="2">
    <citation type="submission" date="2019-09" db="UniProtKB">
        <authorList>
            <consortium name="WormBaseParasite"/>
        </authorList>
    </citation>
    <scope>IDENTIFICATION</scope>
</reference>
<feature type="domain" description="C2H2-type" evidence="3">
    <location>
        <begin position="13"/>
        <end position="34"/>
    </location>
</feature>
<dbReference type="AlphaFoldDB" id="A0A3P8DZ26"/>
<dbReference type="PANTHER" id="PTHR33936:SF24">
    <property type="entry name" value="C2H2-TYPE DOMAIN-CONTAINING PROTEIN"/>
    <property type="match status" value="1"/>
</dbReference>